<evidence type="ECO:0000256" key="1">
    <source>
        <dbReference type="SAM" id="Phobius"/>
    </source>
</evidence>
<accession>A0AAV5VV25</accession>
<dbReference type="SUPFAM" id="SSF81321">
    <property type="entry name" value="Family A G protein-coupled receptor-like"/>
    <property type="match status" value="1"/>
</dbReference>
<feature type="non-terminal residue" evidence="2">
    <location>
        <position position="128"/>
    </location>
</feature>
<evidence type="ECO:0000313" key="2">
    <source>
        <dbReference type="EMBL" id="GMT22223.1"/>
    </source>
</evidence>
<comment type="caution">
    <text evidence="2">The sequence shown here is derived from an EMBL/GenBank/DDBJ whole genome shotgun (WGS) entry which is preliminary data.</text>
</comment>
<dbReference type="InterPro" id="IPR051119">
    <property type="entry name" value="Nematode_SR-like"/>
</dbReference>
<reference evidence="2" key="1">
    <citation type="submission" date="2023-10" db="EMBL/GenBank/DDBJ databases">
        <title>Genome assembly of Pristionchus species.</title>
        <authorList>
            <person name="Yoshida K."/>
            <person name="Sommer R.J."/>
        </authorList>
    </citation>
    <scope>NUCLEOTIDE SEQUENCE</scope>
    <source>
        <strain evidence="2">RS5133</strain>
    </source>
</reference>
<sequence length="128" mass="15091">LRRRMLDLDRLHLYYFLLPFTAVSLLLYAQILIEIYRKRKTNTYDSFFYRMICSQAIYDISHPIMYFLVEIPQGWSDLYPFLTGMNGSILPQLIYAHVYLCSLAQTAGITVMSISRMLIVCHPHCRIT</sequence>
<dbReference type="InterPro" id="IPR019426">
    <property type="entry name" value="7TM_GPCR_serpentine_rcpt_Srv"/>
</dbReference>
<dbReference type="AlphaFoldDB" id="A0AAV5VV25"/>
<name>A0AAV5VV25_9BILA</name>
<proteinExistence type="predicted"/>
<evidence type="ECO:0008006" key="4">
    <source>
        <dbReference type="Google" id="ProtNLM"/>
    </source>
</evidence>
<dbReference type="PANTHER" id="PTHR31627:SF42">
    <property type="entry name" value="G_PROTEIN_RECEP_F1_2 DOMAIN-CONTAINING PROTEIN-RELATED"/>
    <property type="match status" value="1"/>
</dbReference>
<dbReference type="Proteomes" id="UP001432322">
    <property type="component" value="Unassembled WGS sequence"/>
</dbReference>
<keyword evidence="3" id="KW-1185">Reference proteome</keyword>
<dbReference type="EMBL" id="BTSY01000004">
    <property type="protein sequence ID" value="GMT22223.1"/>
    <property type="molecule type" value="Genomic_DNA"/>
</dbReference>
<keyword evidence="1" id="KW-1133">Transmembrane helix</keyword>
<feature type="non-terminal residue" evidence="2">
    <location>
        <position position="1"/>
    </location>
</feature>
<protein>
    <recommendedName>
        <fullName evidence="4">G protein-coupled receptor</fullName>
    </recommendedName>
</protein>
<gene>
    <name evidence="2" type="ORF">PFISCL1PPCAC_13520</name>
</gene>
<keyword evidence="1" id="KW-0812">Transmembrane</keyword>
<dbReference type="Gene3D" id="1.20.1070.10">
    <property type="entry name" value="Rhodopsin 7-helix transmembrane proteins"/>
    <property type="match status" value="1"/>
</dbReference>
<keyword evidence="1" id="KW-0472">Membrane</keyword>
<organism evidence="2 3">
    <name type="scientific">Pristionchus fissidentatus</name>
    <dbReference type="NCBI Taxonomy" id="1538716"/>
    <lineage>
        <taxon>Eukaryota</taxon>
        <taxon>Metazoa</taxon>
        <taxon>Ecdysozoa</taxon>
        <taxon>Nematoda</taxon>
        <taxon>Chromadorea</taxon>
        <taxon>Rhabditida</taxon>
        <taxon>Rhabditina</taxon>
        <taxon>Diplogasteromorpha</taxon>
        <taxon>Diplogasteroidea</taxon>
        <taxon>Neodiplogasteridae</taxon>
        <taxon>Pristionchus</taxon>
    </lineage>
</organism>
<dbReference type="Pfam" id="PF10323">
    <property type="entry name" value="7TM_GPCR_Srv"/>
    <property type="match status" value="1"/>
</dbReference>
<feature type="transmembrane region" description="Helical" evidence="1">
    <location>
        <begin position="89"/>
        <end position="109"/>
    </location>
</feature>
<dbReference type="PANTHER" id="PTHR31627">
    <property type="entry name" value="SERPENTINE RECEPTOR CLASS GAMMA-RELATED"/>
    <property type="match status" value="1"/>
</dbReference>
<evidence type="ECO:0000313" key="3">
    <source>
        <dbReference type="Proteomes" id="UP001432322"/>
    </source>
</evidence>
<feature type="transmembrane region" description="Helical" evidence="1">
    <location>
        <begin position="12"/>
        <end position="35"/>
    </location>
</feature>